<evidence type="ECO:0000256" key="3">
    <source>
        <dbReference type="ARBA" id="ARBA00022490"/>
    </source>
</evidence>
<keyword evidence="6" id="KW-0378">Hydrolase</keyword>
<dbReference type="GO" id="GO:0006417">
    <property type="term" value="P:regulation of translation"/>
    <property type="evidence" value="ECO:0007669"/>
    <property type="project" value="UniProtKB-KW"/>
</dbReference>
<accession>A0A292PR59</accession>
<dbReference type="SUPFAM" id="SSF50447">
    <property type="entry name" value="Translation proteins"/>
    <property type="match status" value="1"/>
</dbReference>
<dbReference type="FunFam" id="3.40.50.300:FF:000204">
    <property type="entry name" value="Translation elongation factor Tu"/>
    <property type="match status" value="1"/>
</dbReference>
<dbReference type="GO" id="GO:0002184">
    <property type="term" value="P:cytoplasmic translational termination"/>
    <property type="evidence" value="ECO:0007669"/>
    <property type="project" value="UniProtKB-ARBA"/>
</dbReference>
<comment type="subunit">
    <text evidence="11">Component of the Dom34-Hbs1 complex, also named Pelota-HBS1L complex, composed of dom34 and hbs1.</text>
</comment>
<feature type="domain" description="Tr-type G" evidence="14">
    <location>
        <begin position="409"/>
        <end position="631"/>
    </location>
</feature>
<dbReference type="Pfam" id="PF08938">
    <property type="entry name" value="HBS1_N"/>
    <property type="match status" value="1"/>
</dbReference>
<dbReference type="PRINTS" id="PR00315">
    <property type="entry name" value="ELONGATNFCT"/>
</dbReference>
<feature type="region of interest" description="Disordered" evidence="13">
    <location>
        <begin position="224"/>
        <end position="276"/>
    </location>
</feature>
<evidence type="ECO:0000256" key="2">
    <source>
        <dbReference type="ARBA" id="ARBA00007249"/>
    </source>
</evidence>
<dbReference type="EMBL" id="LN891076">
    <property type="protein sequence ID" value="CUS09594.1"/>
    <property type="molecule type" value="Genomic_DNA"/>
</dbReference>
<dbReference type="InterPro" id="IPR015033">
    <property type="entry name" value="HBS1-like_N"/>
</dbReference>
<dbReference type="CDD" id="cd16267">
    <property type="entry name" value="HBS1-like_II"/>
    <property type="match status" value="1"/>
</dbReference>
<dbReference type="InterPro" id="IPR009001">
    <property type="entry name" value="Transl_elong_EF1A/Init_IF2_C"/>
</dbReference>
<dbReference type="PROSITE" id="PS51722">
    <property type="entry name" value="G_TR_2"/>
    <property type="match status" value="1"/>
</dbReference>
<comment type="similarity">
    <text evidence="2">Belongs to the TRAFAC class translation factor GTPase superfamily. Classic translation factor GTPase family. EF-Tu/EF-1A subfamily.</text>
</comment>
<dbReference type="GO" id="GO:0003746">
    <property type="term" value="F:translation elongation factor activity"/>
    <property type="evidence" value="ECO:0007669"/>
    <property type="project" value="UniProtKB-KW"/>
</dbReference>
<feature type="region of interest" description="Disordered" evidence="13">
    <location>
        <begin position="81"/>
        <end position="110"/>
    </location>
</feature>
<dbReference type="InterPro" id="IPR050100">
    <property type="entry name" value="TRAFAC_GTPase_members"/>
</dbReference>
<dbReference type="PANTHER" id="PTHR23115">
    <property type="entry name" value="TRANSLATION FACTOR"/>
    <property type="match status" value="1"/>
</dbReference>
<evidence type="ECO:0000259" key="14">
    <source>
        <dbReference type="PROSITE" id="PS51722"/>
    </source>
</evidence>
<evidence type="ECO:0000256" key="10">
    <source>
        <dbReference type="ARBA" id="ARBA00049117"/>
    </source>
</evidence>
<keyword evidence="3" id="KW-0963">Cytoplasm</keyword>
<sequence>MSRHKNIRNLDPYAEELDDFDGGEFNDVSESDERQLEEGLVQVRGALEGTGVSVTDKEIKESLWHYYFDVGKTVNYVLSHHAPAKKPKKKPQSQFTQKVPKGTSGVSSSSSSYMAHEHICALPKTNLLGYFSGIGQGHGFETRTATELGFFRDCPWGNIPEHRRGKIVVESICPQGGLPGGSGKGSKLAALAKARKEKAAAEKMQDGEEKASVSLLARLASKTPAQAPTSISKPLLPPTTQEDKQDTKQKTKQVIIPEPQPEVEPKTAAASSQGLGHPEEPQIFFPILNDKSIYMPQFTSLLGSPSSFAVSFFGERISTIKMNTTNHGTFTISGAPTAAQAKAFSEPSPDDIVIAAQSGSKGLTNAKKKIDKPVEKIEAAVQAMAIDNTPIKARREIDVLDEFRNTKTKENANFVVIGHVDAGKSTLMGRLLYECGVVDERTIQKFKAEAEKIGKSSFHFAWVLDQTNEERSRGVTMDIATNHFSTASTNFTILDAPGHRDFVPNMIAGASQADFAVLVLDASTGAFESGFQNNGQTREHTILARAIGVSRIVVAVNKLDAVNWNHDRYTEISQQMGHFLSNAGFSSNSTSFVPCSGLTGANIFHGARDKLPWYHGPTLIQTLESSKPRSRAINSPLRITINDVFRGGIQNPVSISGRIEAGSLQIGDALLTLPSKESATVKGIEINEQGSEWAVAGHNVTLHLSGINIIHLKPGDVMCSPDSPIVPLNCFNLKILSFETITPMLVGIHRGRLNASGRVISLLESMDKATGKTLKKKPRHIGPGMFARVKVEVTLSAGIPVEKGNRVVLRLGGKTVAAGVVE</sequence>
<dbReference type="Pfam" id="PF03143">
    <property type="entry name" value="GTP_EFTU_D3"/>
    <property type="match status" value="1"/>
</dbReference>
<dbReference type="InterPro" id="IPR009000">
    <property type="entry name" value="Transl_B-barrel_sf"/>
</dbReference>
<evidence type="ECO:0000256" key="1">
    <source>
        <dbReference type="ARBA" id="ARBA00004496"/>
    </source>
</evidence>
<dbReference type="SUPFAM" id="SSF50465">
    <property type="entry name" value="EF-Tu/eEF-1alpha/eIF2-gamma C-terminal domain"/>
    <property type="match status" value="1"/>
</dbReference>
<name>A0A292PR59_9PEZI</name>
<evidence type="ECO:0000313" key="15">
    <source>
        <dbReference type="EMBL" id="CUS09594.1"/>
    </source>
</evidence>
<proteinExistence type="inferred from homology"/>
<evidence type="ECO:0000256" key="9">
    <source>
        <dbReference type="ARBA" id="ARBA00023134"/>
    </source>
</evidence>
<keyword evidence="16" id="KW-1185">Reference proteome</keyword>
<evidence type="ECO:0000313" key="16">
    <source>
        <dbReference type="Proteomes" id="UP001412239"/>
    </source>
</evidence>
<dbReference type="InterPro" id="IPR000795">
    <property type="entry name" value="T_Tr_GTP-bd_dom"/>
</dbReference>
<dbReference type="Pfam" id="PF03144">
    <property type="entry name" value="GTP_EFTU_D2"/>
    <property type="match status" value="1"/>
</dbReference>
<dbReference type="Proteomes" id="UP001412239">
    <property type="component" value="Unassembled WGS sequence"/>
</dbReference>
<evidence type="ECO:0000256" key="4">
    <source>
        <dbReference type="ARBA" id="ARBA00022741"/>
    </source>
</evidence>
<keyword evidence="4" id="KW-0547">Nucleotide-binding</keyword>
<dbReference type="Gene3D" id="2.40.30.10">
    <property type="entry name" value="Translation factors"/>
    <property type="match status" value="2"/>
</dbReference>
<evidence type="ECO:0000256" key="8">
    <source>
        <dbReference type="ARBA" id="ARBA00022917"/>
    </source>
</evidence>
<evidence type="ECO:0000256" key="12">
    <source>
        <dbReference type="ARBA" id="ARBA00074866"/>
    </source>
</evidence>
<evidence type="ECO:0000256" key="13">
    <source>
        <dbReference type="SAM" id="MobiDB-lite"/>
    </source>
</evidence>
<reference evidence="15" key="1">
    <citation type="submission" date="2015-10" db="EMBL/GenBank/DDBJ databases">
        <authorList>
            <person name="Regsiter A."/>
            <person name="william w."/>
        </authorList>
    </citation>
    <scope>NUCLEOTIDE SEQUENCE</scope>
    <source>
        <strain evidence="15">Montdore</strain>
    </source>
</reference>
<dbReference type="InterPro" id="IPR027417">
    <property type="entry name" value="P-loop_NTPase"/>
</dbReference>
<protein>
    <recommendedName>
        <fullName evidence="12">Elongation factor 1 alpha-like protein</fullName>
    </recommendedName>
</protein>
<dbReference type="InterPro" id="IPR004160">
    <property type="entry name" value="Transl_elong_EFTu/EF1A_C"/>
</dbReference>
<dbReference type="AlphaFoldDB" id="A0A292PR59"/>
<comment type="catalytic activity">
    <reaction evidence="10">
        <text>GTP + H2O = GDP + phosphate + H(+)</text>
        <dbReference type="Rhea" id="RHEA:19669"/>
        <dbReference type="ChEBI" id="CHEBI:15377"/>
        <dbReference type="ChEBI" id="CHEBI:15378"/>
        <dbReference type="ChEBI" id="CHEBI:37565"/>
        <dbReference type="ChEBI" id="CHEBI:43474"/>
        <dbReference type="ChEBI" id="CHEBI:58189"/>
    </reaction>
    <physiologicalReaction direction="left-to-right" evidence="10">
        <dbReference type="Rhea" id="RHEA:19670"/>
    </physiologicalReaction>
</comment>
<keyword evidence="8" id="KW-0648">Protein biosynthesis</keyword>
<dbReference type="Gene3D" id="3.40.50.300">
    <property type="entry name" value="P-loop containing nucleotide triphosphate hydrolases"/>
    <property type="match status" value="1"/>
</dbReference>
<keyword evidence="9" id="KW-0342">GTP-binding</keyword>
<dbReference type="SUPFAM" id="SSF52540">
    <property type="entry name" value="P-loop containing nucleoside triphosphate hydrolases"/>
    <property type="match status" value="1"/>
</dbReference>
<dbReference type="CDD" id="cd01883">
    <property type="entry name" value="EF1_alpha"/>
    <property type="match status" value="1"/>
</dbReference>
<dbReference type="Pfam" id="PF00009">
    <property type="entry name" value="GTP_EFTU"/>
    <property type="match status" value="1"/>
</dbReference>
<keyword evidence="5" id="KW-0251">Elongation factor</keyword>
<dbReference type="GO" id="GO:0005525">
    <property type="term" value="F:GTP binding"/>
    <property type="evidence" value="ECO:0007669"/>
    <property type="project" value="UniProtKB-KW"/>
</dbReference>
<evidence type="ECO:0000256" key="5">
    <source>
        <dbReference type="ARBA" id="ARBA00022768"/>
    </source>
</evidence>
<gene>
    <name evidence="15" type="ORF">GSTUAT00006309001</name>
</gene>
<dbReference type="GO" id="GO:1990533">
    <property type="term" value="C:Dom34-Hbs1 complex"/>
    <property type="evidence" value="ECO:0007669"/>
    <property type="project" value="UniProtKB-ARBA"/>
</dbReference>
<keyword evidence="7" id="KW-0810">Translation regulation</keyword>
<evidence type="ECO:0000256" key="11">
    <source>
        <dbReference type="ARBA" id="ARBA00063537"/>
    </source>
</evidence>
<dbReference type="FunFam" id="2.40.30.10:FF:000020">
    <property type="entry name" value="Translation elongation factor EF-1"/>
    <property type="match status" value="1"/>
</dbReference>
<dbReference type="GO" id="GO:0003924">
    <property type="term" value="F:GTPase activity"/>
    <property type="evidence" value="ECO:0007669"/>
    <property type="project" value="InterPro"/>
</dbReference>
<comment type="subcellular location">
    <subcellularLocation>
        <location evidence="1">Cytoplasm</location>
    </subcellularLocation>
</comment>
<feature type="compositionally biased region" description="Basic residues" evidence="13">
    <location>
        <begin position="82"/>
        <end position="91"/>
    </location>
</feature>
<dbReference type="InterPro" id="IPR004161">
    <property type="entry name" value="EFTu-like_2"/>
</dbReference>
<evidence type="ECO:0000256" key="7">
    <source>
        <dbReference type="ARBA" id="ARBA00022845"/>
    </source>
</evidence>
<organism evidence="15 16">
    <name type="scientific">Tuber aestivum</name>
    <name type="common">summer truffle</name>
    <dbReference type="NCBI Taxonomy" id="59557"/>
    <lineage>
        <taxon>Eukaryota</taxon>
        <taxon>Fungi</taxon>
        <taxon>Dikarya</taxon>
        <taxon>Ascomycota</taxon>
        <taxon>Pezizomycotina</taxon>
        <taxon>Pezizomycetes</taxon>
        <taxon>Pezizales</taxon>
        <taxon>Tuberaceae</taxon>
        <taxon>Tuber</taxon>
    </lineage>
</organism>
<dbReference type="GO" id="GO:0005829">
    <property type="term" value="C:cytosol"/>
    <property type="evidence" value="ECO:0007669"/>
    <property type="project" value="GOC"/>
</dbReference>
<evidence type="ECO:0000256" key="6">
    <source>
        <dbReference type="ARBA" id="ARBA00022801"/>
    </source>
</evidence>